<name>A0ABX9KKM9_9FUSO</name>
<gene>
    <name evidence="1" type="ORF">DYH56_00165</name>
</gene>
<dbReference type="Proteomes" id="UP000263486">
    <property type="component" value="Unassembled WGS sequence"/>
</dbReference>
<protein>
    <submittedName>
        <fullName evidence="1">TIGR00282 family metallophosphoesterase</fullName>
    </submittedName>
</protein>
<dbReference type="EMBL" id="QUAJ01000001">
    <property type="protein sequence ID" value="REI43101.1"/>
    <property type="molecule type" value="Genomic_DNA"/>
</dbReference>
<comment type="caution">
    <text evidence="1">The sequence shown here is derived from an EMBL/GenBank/DDBJ whole genome shotgun (WGS) entry which is preliminary data.</text>
</comment>
<accession>A0ABX9KKM9</accession>
<dbReference type="RefSeq" id="WP_114640821.1">
    <property type="nucleotide sequence ID" value="NZ_JAACIO010000001.1"/>
</dbReference>
<dbReference type="InterPro" id="IPR029052">
    <property type="entry name" value="Metallo-depent_PP-like"/>
</dbReference>
<dbReference type="PIRSF" id="PIRSF004789">
    <property type="entry name" value="DR1281"/>
    <property type="match status" value="1"/>
</dbReference>
<keyword evidence="2" id="KW-1185">Reference proteome</keyword>
<reference evidence="1 2" key="1">
    <citation type="submission" date="2018-08" db="EMBL/GenBank/DDBJ databases">
        <title>Draft genome sequence of Psychrilyobacter sp. strain SD5 isolated from Black Sea water.</title>
        <authorList>
            <person name="Yadav S."/>
            <person name="Villanueva L."/>
            <person name="Damste J.S.S."/>
        </authorList>
    </citation>
    <scope>NUCLEOTIDE SEQUENCE [LARGE SCALE GENOMIC DNA]</scope>
    <source>
        <strain evidence="1 2">SD5</strain>
    </source>
</reference>
<evidence type="ECO:0000313" key="1">
    <source>
        <dbReference type="EMBL" id="REI43101.1"/>
    </source>
</evidence>
<dbReference type="Pfam" id="PF13277">
    <property type="entry name" value="YmdB"/>
    <property type="match status" value="1"/>
</dbReference>
<dbReference type="CDD" id="cd07382">
    <property type="entry name" value="MPP_DR1281"/>
    <property type="match status" value="1"/>
</dbReference>
<dbReference type="SUPFAM" id="SSF56300">
    <property type="entry name" value="Metallo-dependent phosphatases"/>
    <property type="match status" value="1"/>
</dbReference>
<dbReference type="InterPro" id="IPR005235">
    <property type="entry name" value="YmdB-like"/>
</dbReference>
<dbReference type="PANTHER" id="PTHR36303:SF1">
    <property type="entry name" value="2',3'-CYCLIC-NUCLEOTIDE 2'-PHOSPHODIESTERASE"/>
    <property type="match status" value="1"/>
</dbReference>
<organism evidence="1 2">
    <name type="scientific">Psychrilyobacter piezotolerans</name>
    <dbReference type="NCBI Taxonomy" id="2293438"/>
    <lineage>
        <taxon>Bacteria</taxon>
        <taxon>Fusobacteriati</taxon>
        <taxon>Fusobacteriota</taxon>
        <taxon>Fusobacteriia</taxon>
        <taxon>Fusobacteriales</taxon>
        <taxon>Fusobacteriaceae</taxon>
        <taxon>Psychrilyobacter</taxon>
    </lineage>
</organism>
<dbReference type="PANTHER" id="PTHR36303">
    <property type="entry name" value="2',3'-CYCLIC-NUCLEOTIDE 2'-PHOSPHODIESTERASE"/>
    <property type="match status" value="1"/>
</dbReference>
<sequence length="265" mass="29312">MKVLIIGDVVGKPGRNILTDYLERKKSEYDLIIVNGENAAAGFGLTEKIAKQFYEIGVDAITSGNHIWDKKEMVEYLKTDHKILRPLNYPKGVSGVGWNIFTTPAGEKVGVVSLQGRIFMPPIDCPFQRITEVLDEIRKQTTNIVVDFHAEATSEKMAMGRFLDGKVSVVLGTHTHIQTSDSRILDGGTGYITDVGMTGSHDGIIGMTVDSVLPRFLTSLPTKFAICNDNVRINGIEVELDQYGKCSDIKRIDLSIEELDFADFL</sequence>
<dbReference type="Gene3D" id="3.60.21.10">
    <property type="match status" value="1"/>
</dbReference>
<evidence type="ECO:0000313" key="2">
    <source>
        <dbReference type="Proteomes" id="UP000263486"/>
    </source>
</evidence>
<proteinExistence type="predicted"/>
<dbReference type="NCBIfam" id="TIGR00282">
    <property type="entry name" value="TIGR00282 family metallophosphoesterase"/>
    <property type="match status" value="1"/>
</dbReference>